<keyword evidence="1" id="KW-1133">Transmembrane helix</keyword>
<evidence type="ECO:0000313" key="4">
    <source>
        <dbReference type="Proteomes" id="UP001175227"/>
    </source>
</evidence>
<dbReference type="EMBL" id="JAUEPR010000003">
    <property type="protein sequence ID" value="KAK0487491.1"/>
    <property type="molecule type" value="Genomic_DNA"/>
</dbReference>
<feature type="transmembrane region" description="Helical" evidence="1">
    <location>
        <begin position="82"/>
        <end position="110"/>
    </location>
</feature>
<dbReference type="Proteomes" id="UP001175227">
    <property type="component" value="Unassembled WGS sequence"/>
</dbReference>
<dbReference type="PANTHER" id="PTHR40465:SF1">
    <property type="entry name" value="DUF6534 DOMAIN-CONTAINING PROTEIN"/>
    <property type="match status" value="1"/>
</dbReference>
<reference evidence="3" key="1">
    <citation type="submission" date="2023-06" db="EMBL/GenBank/DDBJ databases">
        <authorList>
            <consortium name="Lawrence Berkeley National Laboratory"/>
            <person name="Ahrendt S."/>
            <person name="Sahu N."/>
            <person name="Indic B."/>
            <person name="Wong-Bajracharya J."/>
            <person name="Merenyi Z."/>
            <person name="Ke H.-M."/>
            <person name="Monk M."/>
            <person name="Kocsube S."/>
            <person name="Drula E."/>
            <person name="Lipzen A."/>
            <person name="Balint B."/>
            <person name="Henrissat B."/>
            <person name="Andreopoulos B."/>
            <person name="Martin F.M."/>
            <person name="Harder C.B."/>
            <person name="Rigling D."/>
            <person name="Ford K.L."/>
            <person name="Foster G.D."/>
            <person name="Pangilinan J."/>
            <person name="Papanicolaou A."/>
            <person name="Barry K."/>
            <person name="LaButti K."/>
            <person name="Viragh M."/>
            <person name="Koriabine M."/>
            <person name="Yan M."/>
            <person name="Riley R."/>
            <person name="Champramary S."/>
            <person name="Plett K.L."/>
            <person name="Tsai I.J."/>
            <person name="Slot J."/>
            <person name="Sipos G."/>
            <person name="Plett J."/>
            <person name="Nagy L.G."/>
            <person name="Grigoriev I.V."/>
        </authorList>
    </citation>
    <scope>NUCLEOTIDE SEQUENCE</scope>
    <source>
        <strain evidence="3">ICMP 16352</strain>
    </source>
</reference>
<organism evidence="3 4">
    <name type="scientific">Armillaria novae-zelandiae</name>
    <dbReference type="NCBI Taxonomy" id="153914"/>
    <lineage>
        <taxon>Eukaryota</taxon>
        <taxon>Fungi</taxon>
        <taxon>Dikarya</taxon>
        <taxon>Basidiomycota</taxon>
        <taxon>Agaricomycotina</taxon>
        <taxon>Agaricomycetes</taxon>
        <taxon>Agaricomycetidae</taxon>
        <taxon>Agaricales</taxon>
        <taxon>Marasmiineae</taxon>
        <taxon>Physalacriaceae</taxon>
        <taxon>Armillaria</taxon>
    </lineage>
</organism>
<feature type="transmembrane region" description="Helical" evidence="1">
    <location>
        <begin position="162"/>
        <end position="185"/>
    </location>
</feature>
<accession>A0AA39PPN8</accession>
<dbReference type="Pfam" id="PF20152">
    <property type="entry name" value="DUF6534"/>
    <property type="match status" value="1"/>
</dbReference>
<feature type="transmembrane region" description="Helical" evidence="1">
    <location>
        <begin position="52"/>
        <end position="76"/>
    </location>
</feature>
<keyword evidence="1" id="KW-0812">Transmembrane</keyword>
<keyword evidence="1" id="KW-0472">Membrane</keyword>
<feature type="transmembrane region" description="Helical" evidence="1">
    <location>
        <begin position="205"/>
        <end position="228"/>
    </location>
</feature>
<gene>
    <name evidence="3" type="ORF">IW261DRAFT_619118</name>
</gene>
<sequence>MTTSDAAESNVDDTFGVLYIGFIVSMIGYGFTFFQTYVYFSRYPKDLFIMKAMVAFLCVLDTVSSALISQTAYYYLVTMFPLASAMVNTTSAFCAENALAAALIFIVQLLYTSRVWKLSKNVTLTSIIAFMCLLGFALTLAMTAMMVRNAGFAHLATSPSKAIVAIGQAAVFIAGFTTFIALRLFSHGAQWSKNTQPNDWFNKMINIFFSQGCSATLVQLAYFVIFMATPTRVIWIPFHLLSSKLFVNCLLSLLNSRQAYHGPRIHHEDSSVGPQKSDIRGTVKPSVHFGVADTQPPINIEVSRTVEQDVTMNRDTFHSDETSFDIQEISKHGHGYAV</sequence>
<dbReference type="PANTHER" id="PTHR40465">
    <property type="entry name" value="CHROMOSOME 1, WHOLE GENOME SHOTGUN SEQUENCE"/>
    <property type="match status" value="1"/>
</dbReference>
<dbReference type="AlphaFoldDB" id="A0AA39PPN8"/>
<feature type="transmembrane region" description="Helical" evidence="1">
    <location>
        <begin position="122"/>
        <end position="142"/>
    </location>
</feature>
<keyword evidence="4" id="KW-1185">Reference proteome</keyword>
<feature type="domain" description="DUF6534" evidence="2">
    <location>
        <begin position="172"/>
        <end position="258"/>
    </location>
</feature>
<name>A0AA39PPN8_9AGAR</name>
<feature type="transmembrane region" description="Helical" evidence="1">
    <location>
        <begin position="17"/>
        <end position="40"/>
    </location>
</feature>
<proteinExistence type="predicted"/>
<evidence type="ECO:0000313" key="3">
    <source>
        <dbReference type="EMBL" id="KAK0487491.1"/>
    </source>
</evidence>
<protein>
    <recommendedName>
        <fullName evidence="2">DUF6534 domain-containing protein</fullName>
    </recommendedName>
</protein>
<comment type="caution">
    <text evidence="3">The sequence shown here is derived from an EMBL/GenBank/DDBJ whole genome shotgun (WGS) entry which is preliminary data.</text>
</comment>
<evidence type="ECO:0000259" key="2">
    <source>
        <dbReference type="Pfam" id="PF20152"/>
    </source>
</evidence>
<feature type="transmembrane region" description="Helical" evidence="1">
    <location>
        <begin position="234"/>
        <end position="254"/>
    </location>
</feature>
<evidence type="ECO:0000256" key="1">
    <source>
        <dbReference type="SAM" id="Phobius"/>
    </source>
</evidence>
<dbReference type="InterPro" id="IPR045339">
    <property type="entry name" value="DUF6534"/>
</dbReference>